<keyword evidence="3" id="KW-1185">Reference proteome</keyword>
<sequence length="283" mass="30548">MSSAKGLTRTQLLAESWTTVAQQYEKRLAPLFQPWLDQLVGAVDAGQLPEGPVIVPACGPGIELLMLARAIPGERQVIGIDLAQGMVDVAQARLQACSDSLLRQRVSACAGDACKLAGFGPPPALIFSCFGLQQMPEPQEVLLGWLAALEPGGLLAVAYWPPPAGQREIAFSSLTDPGLLKGGAMGQPAWDEEISSRIMEAGGDLLIDDSPNHNMAFDSPAECFEVMMDAGPLHSRLLRYGPEHMQTLKNSYCKRFRRTGSGFVISPNARRLIIRRQSIRSAL</sequence>
<protein>
    <submittedName>
        <fullName evidence="2">G6085 protein</fullName>
    </submittedName>
</protein>
<feature type="domain" description="Methyltransferase" evidence="1">
    <location>
        <begin position="57"/>
        <end position="153"/>
    </location>
</feature>
<name>A0ABP1FZL4_9CHLO</name>
<evidence type="ECO:0000313" key="3">
    <source>
        <dbReference type="Proteomes" id="UP001497392"/>
    </source>
</evidence>
<dbReference type="Proteomes" id="UP001497392">
    <property type="component" value="Unassembled WGS sequence"/>
</dbReference>
<reference evidence="2 3" key="1">
    <citation type="submission" date="2024-06" db="EMBL/GenBank/DDBJ databases">
        <authorList>
            <person name="Kraege A."/>
            <person name="Thomma B."/>
        </authorList>
    </citation>
    <scope>NUCLEOTIDE SEQUENCE [LARGE SCALE GENOMIC DNA]</scope>
</reference>
<dbReference type="EMBL" id="CAXHTA020000009">
    <property type="protein sequence ID" value="CAL5223552.1"/>
    <property type="molecule type" value="Genomic_DNA"/>
</dbReference>
<dbReference type="SUPFAM" id="SSF53335">
    <property type="entry name" value="S-adenosyl-L-methionine-dependent methyltransferases"/>
    <property type="match status" value="1"/>
</dbReference>
<comment type="caution">
    <text evidence="2">The sequence shown here is derived from an EMBL/GenBank/DDBJ whole genome shotgun (WGS) entry which is preliminary data.</text>
</comment>
<dbReference type="Pfam" id="PF13649">
    <property type="entry name" value="Methyltransf_25"/>
    <property type="match status" value="1"/>
</dbReference>
<dbReference type="Gene3D" id="3.40.50.150">
    <property type="entry name" value="Vaccinia Virus protein VP39"/>
    <property type="match status" value="1"/>
</dbReference>
<dbReference type="InterPro" id="IPR041698">
    <property type="entry name" value="Methyltransf_25"/>
</dbReference>
<proteinExistence type="predicted"/>
<evidence type="ECO:0000259" key="1">
    <source>
        <dbReference type="Pfam" id="PF13649"/>
    </source>
</evidence>
<dbReference type="InterPro" id="IPR029063">
    <property type="entry name" value="SAM-dependent_MTases_sf"/>
</dbReference>
<evidence type="ECO:0000313" key="2">
    <source>
        <dbReference type="EMBL" id="CAL5223552.1"/>
    </source>
</evidence>
<dbReference type="CDD" id="cd02440">
    <property type="entry name" value="AdoMet_MTases"/>
    <property type="match status" value="1"/>
</dbReference>
<organism evidence="2 3">
    <name type="scientific">Coccomyxa viridis</name>
    <dbReference type="NCBI Taxonomy" id="1274662"/>
    <lineage>
        <taxon>Eukaryota</taxon>
        <taxon>Viridiplantae</taxon>
        <taxon>Chlorophyta</taxon>
        <taxon>core chlorophytes</taxon>
        <taxon>Trebouxiophyceae</taxon>
        <taxon>Trebouxiophyceae incertae sedis</taxon>
        <taxon>Coccomyxaceae</taxon>
        <taxon>Coccomyxa</taxon>
    </lineage>
</organism>
<accession>A0ABP1FZL4</accession>
<gene>
    <name evidence="2" type="primary">g6085</name>
    <name evidence="2" type="ORF">VP750_LOCUS5211</name>
</gene>